<keyword evidence="3" id="KW-1185">Reference proteome</keyword>
<accession>A0A420WUI7</accession>
<evidence type="ECO:0000313" key="3">
    <source>
        <dbReference type="Proteomes" id="UP000281975"/>
    </source>
</evidence>
<protein>
    <submittedName>
        <fullName evidence="2">Uncharacterized protein</fullName>
    </submittedName>
</protein>
<proteinExistence type="predicted"/>
<name>A0A420WUI7_9GAMM</name>
<feature type="compositionally biased region" description="Polar residues" evidence="1">
    <location>
        <begin position="175"/>
        <end position="199"/>
    </location>
</feature>
<evidence type="ECO:0000256" key="1">
    <source>
        <dbReference type="SAM" id="MobiDB-lite"/>
    </source>
</evidence>
<dbReference type="OrthoDB" id="5673686at2"/>
<dbReference type="Proteomes" id="UP000281975">
    <property type="component" value="Unassembled WGS sequence"/>
</dbReference>
<evidence type="ECO:0000313" key="2">
    <source>
        <dbReference type="EMBL" id="RKQ97108.1"/>
    </source>
</evidence>
<dbReference type="EMBL" id="RBIN01000007">
    <property type="protein sequence ID" value="RKQ97108.1"/>
    <property type="molecule type" value="Genomic_DNA"/>
</dbReference>
<dbReference type="AlphaFoldDB" id="A0A420WUI7"/>
<gene>
    <name evidence="2" type="ORF">C7446_2527</name>
</gene>
<feature type="region of interest" description="Disordered" evidence="1">
    <location>
        <begin position="165"/>
        <end position="207"/>
    </location>
</feature>
<sequence>MTQVFSYDENQAAAADAGGGEYITESCVVRGFVEQAKWTEANSGAKGLELSFESEHGQKANYLTIYYQKKDGSKNEVGVNQIQSLMGVTGVQSLSQQGGQNGMIAPELTRKPVQIALERENYTKSNGGEGFRFQIKCFMSARSGKTIAEHLEGKSADSAAYWEQRFAENPGGKQAKQQQSQPYNSANEYANSNIPPSSNDFDDEIPF</sequence>
<dbReference type="RefSeq" id="WP_121173446.1">
    <property type="nucleotide sequence ID" value="NZ_RBIN01000007.1"/>
</dbReference>
<comment type="caution">
    <text evidence="2">The sequence shown here is derived from an EMBL/GenBank/DDBJ whole genome shotgun (WGS) entry which is preliminary data.</text>
</comment>
<organism evidence="2 3">
    <name type="scientific">Kushneria sinocarnis</name>
    <dbReference type="NCBI Taxonomy" id="595502"/>
    <lineage>
        <taxon>Bacteria</taxon>
        <taxon>Pseudomonadati</taxon>
        <taxon>Pseudomonadota</taxon>
        <taxon>Gammaproteobacteria</taxon>
        <taxon>Oceanospirillales</taxon>
        <taxon>Halomonadaceae</taxon>
        <taxon>Kushneria</taxon>
    </lineage>
</organism>
<reference evidence="2 3" key="1">
    <citation type="submission" date="2018-10" db="EMBL/GenBank/DDBJ databases">
        <title>Genomic Encyclopedia of Type Strains, Phase IV (KMG-IV): sequencing the most valuable type-strain genomes for metagenomic binning, comparative biology and taxonomic classification.</title>
        <authorList>
            <person name="Goeker M."/>
        </authorList>
    </citation>
    <scope>NUCLEOTIDE SEQUENCE [LARGE SCALE GENOMIC DNA]</scope>
    <source>
        <strain evidence="2 3">DSM 23229</strain>
    </source>
</reference>